<comment type="caution">
    <text evidence="2">The sequence shown here is derived from an EMBL/GenBank/DDBJ whole genome shotgun (WGS) entry which is preliminary data.</text>
</comment>
<evidence type="ECO:0000313" key="2">
    <source>
        <dbReference type="EMBL" id="PGH57571.1"/>
    </source>
</evidence>
<protein>
    <submittedName>
        <fullName evidence="2">UDP-glucose--dolichyl-phosphate glucosyltransferase</fullName>
    </submittedName>
</protein>
<sequence>MAVVIPCLDEEDSIAEVVREAMAEGVGEVIVVDNGSTDRTAERAAAAGARVVAQPARGYGRACAAGLAAVRPGTEIVCFLDGDGSDVPGFIPQIVRPVADGEADFVMGSRLRGRRERGSMTPQQIVAGRIAGALLRLTYRVRFTDMSPLRAMRVDSLRALGMTEETYGWNLEMQMRAAAGLRCREIPVDHRCRRGGRSKVSGNLAAGLSAAWKIATTFLRLAWRQPADAKPTDAEGRPAQTMVRR</sequence>
<proteinExistence type="predicted"/>
<dbReference type="Gene3D" id="3.90.550.10">
    <property type="entry name" value="Spore Coat Polysaccharide Biosynthesis Protein SpsA, Chain A"/>
    <property type="match status" value="1"/>
</dbReference>
<organism evidence="2 3">
    <name type="scientific">Azospirillum palustre</name>
    <dbReference type="NCBI Taxonomy" id="2044885"/>
    <lineage>
        <taxon>Bacteria</taxon>
        <taxon>Pseudomonadati</taxon>
        <taxon>Pseudomonadota</taxon>
        <taxon>Alphaproteobacteria</taxon>
        <taxon>Rhodospirillales</taxon>
        <taxon>Azospirillaceae</taxon>
        <taxon>Azospirillum</taxon>
    </lineage>
</organism>
<dbReference type="AlphaFoldDB" id="A0A2B8BI13"/>
<dbReference type="OrthoDB" id="9811222at2"/>
<feature type="domain" description="Glycosyltransferase 2-like" evidence="1">
    <location>
        <begin position="3"/>
        <end position="159"/>
    </location>
</feature>
<dbReference type="InterPro" id="IPR029044">
    <property type="entry name" value="Nucleotide-diphossugar_trans"/>
</dbReference>
<name>A0A2B8BI13_9PROT</name>
<accession>A0A2B8BI13</accession>
<dbReference type="InterPro" id="IPR050256">
    <property type="entry name" value="Glycosyltransferase_2"/>
</dbReference>
<keyword evidence="3" id="KW-1185">Reference proteome</keyword>
<dbReference type="SUPFAM" id="SSF53448">
    <property type="entry name" value="Nucleotide-diphospho-sugar transferases"/>
    <property type="match status" value="1"/>
</dbReference>
<dbReference type="PANTHER" id="PTHR48090">
    <property type="entry name" value="UNDECAPRENYL-PHOSPHATE 4-DEOXY-4-FORMAMIDO-L-ARABINOSE TRANSFERASE-RELATED"/>
    <property type="match status" value="1"/>
</dbReference>
<dbReference type="Pfam" id="PF00535">
    <property type="entry name" value="Glycos_transf_2"/>
    <property type="match status" value="1"/>
</dbReference>
<evidence type="ECO:0000313" key="3">
    <source>
        <dbReference type="Proteomes" id="UP000225379"/>
    </source>
</evidence>
<dbReference type="EMBL" id="PDKW01000040">
    <property type="protein sequence ID" value="PGH57571.1"/>
    <property type="molecule type" value="Genomic_DNA"/>
</dbReference>
<dbReference type="PANTHER" id="PTHR48090:SF7">
    <property type="entry name" value="RFBJ PROTEIN"/>
    <property type="match status" value="1"/>
</dbReference>
<gene>
    <name evidence="2" type="ORF">CRT60_12900</name>
</gene>
<dbReference type="GO" id="GO:0016740">
    <property type="term" value="F:transferase activity"/>
    <property type="evidence" value="ECO:0007669"/>
    <property type="project" value="UniProtKB-KW"/>
</dbReference>
<dbReference type="Proteomes" id="UP000225379">
    <property type="component" value="Unassembled WGS sequence"/>
</dbReference>
<reference evidence="3" key="1">
    <citation type="submission" date="2017-10" db="EMBL/GenBank/DDBJ databases">
        <authorList>
            <person name="Kravchenko I.K."/>
            <person name="Grouzdev D.S."/>
        </authorList>
    </citation>
    <scope>NUCLEOTIDE SEQUENCE [LARGE SCALE GENOMIC DNA]</scope>
    <source>
        <strain evidence="3">B2</strain>
    </source>
</reference>
<keyword evidence="2" id="KW-0808">Transferase</keyword>
<evidence type="ECO:0000259" key="1">
    <source>
        <dbReference type="Pfam" id="PF00535"/>
    </source>
</evidence>
<dbReference type="InterPro" id="IPR001173">
    <property type="entry name" value="Glyco_trans_2-like"/>
</dbReference>
<dbReference type="CDD" id="cd04179">
    <property type="entry name" value="DPM_DPG-synthase_like"/>
    <property type="match status" value="1"/>
</dbReference>